<evidence type="ECO:0000313" key="2">
    <source>
        <dbReference type="EMBL" id="GAP86317.2"/>
    </source>
</evidence>
<dbReference type="EMBL" id="DF977463">
    <property type="protein sequence ID" value="GAP86317.2"/>
    <property type="molecule type" value="Genomic_DNA"/>
</dbReference>
<feature type="region of interest" description="Disordered" evidence="1">
    <location>
        <begin position="83"/>
        <end position="168"/>
    </location>
</feature>
<evidence type="ECO:0000256" key="1">
    <source>
        <dbReference type="SAM" id="MobiDB-lite"/>
    </source>
</evidence>
<dbReference type="AlphaFoldDB" id="A0A1W2TE82"/>
<accession>A0A1W2TE82</accession>
<protein>
    <submittedName>
        <fullName evidence="2">Uncharacterized protein</fullName>
    </submittedName>
</protein>
<name>A0A1W2TE82_ROSNE</name>
<feature type="compositionally biased region" description="Polar residues" evidence="1">
    <location>
        <begin position="87"/>
        <end position="100"/>
    </location>
</feature>
<evidence type="ECO:0000313" key="3">
    <source>
        <dbReference type="Proteomes" id="UP000054516"/>
    </source>
</evidence>
<organism evidence="2">
    <name type="scientific">Rosellinia necatrix</name>
    <name type="common">White root-rot fungus</name>
    <dbReference type="NCBI Taxonomy" id="77044"/>
    <lineage>
        <taxon>Eukaryota</taxon>
        <taxon>Fungi</taxon>
        <taxon>Dikarya</taxon>
        <taxon>Ascomycota</taxon>
        <taxon>Pezizomycotina</taxon>
        <taxon>Sordariomycetes</taxon>
        <taxon>Xylariomycetidae</taxon>
        <taxon>Xylariales</taxon>
        <taxon>Xylariaceae</taxon>
        <taxon>Rosellinia</taxon>
    </lineage>
</organism>
<gene>
    <name evidence="2" type="ORF">SAMD00023353_1800950</name>
</gene>
<feature type="compositionally biased region" description="Polar residues" evidence="1">
    <location>
        <begin position="123"/>
        <end position="141"/>
    </location>
</feature>
<dbReference type="Proteomes" id="UP000054516">
    <property type="component" value="Unassembled WGS sequence"/>
</dbReference>
<proteinExistence type="predicted"/>
<keyword evidence="3" id="KW-1185">Reference proteome</keyword>
<sequence length="298" mass="32674">MDTKPSIVANEQENTHRGHSRCRDVPDLIFSFDNDLELERDTLDINNPYQSYDDTSLRSASPPSSTWQSGYVMISPFPRHSAADVIPTTQPPNASSTWSRITDGDVRSLSPSAAPFPLPPANIGQTVVSYPQSTSYSSNPRNPREWDQNQQQQQQRRTPEPPTTPRTRQFNASMLSLLSLLPPGRYLSPSPSVYEDAQFEEAQFEEEEEEMDAVGGEHGDYRDPVPAAPTACAIVPSAFPTVHAAAAAVAVESPPGRRYLESPPSSVTAAGARSPPMKMAWAAIVSLWAPLTGVKRVW</sequence>
<reference evidence="2" key="1">
    <citation type="submission" date="2016-03" db="EMBL/GenBank/DDBJ databases">
        <title>Draft genome sequence of Rosellinia necatrix.</title>
        <authorList>
            <person name="Kanematsu S."/>
        </authorList>
    </citation>
    <scope>NUCLEOTIDE SEQUENCE [LARGE SCALE GENOMIC DNA]</scope>
    <source>
        <strain evidence="2">W97</strain>
    </source>
</reference>
<dbReference type="OrthoDB" id="4779802at2759"/>
<feature type="region of interest" description="Disordered" evidence="1">
    <location>
        <begin position="1"/>
        <end position="20"/>
    </location>
</feature>